<reference evidence="1" key="1">
    <citation type="submission" date="2020-10" db="EMBL/GenBank/DDBJ databases">
        <authorList>
            <person name="Guo L."/>
            <person name="Lu X."/>
            <person name="Guo D."/>
        </authorList>
    </citation>
    <scope>NUCLEOTIDE SEQUENCE</scope>
    <source>
        <strain evidence="1">4/CHNtp</strain>
    </source>
</reference>
<name>A0A7S8WJR9_9REOV</name>
<organism evidence="1">
    <name type="scientific">Shenzhen reo-like virus 4</name>
    <dbReference type="NCBI Taxonomy" id="2789382"/>
    <lineage>
        <taxon>Viruses</taxon>
        <taxon>Riboviria</taxon>
        <taxon>Orthornavirae</taxon>
        <taxon>Duplornaviricota</taxon>
        <taxon>Resentoviricetes</taxon>
        <taxon>Reovirales</taxon>
    </lineage>
</organism>
<accession>A0A7S8WJR9</accession>
<sequence>MTSILQKDQDPNDQEILQNQEDNQNTTSDQLKIDGNTSKLVPLETPINTTAKFNETQSLVQIFASTVVATNLATQEEADSKYSPVIALDVEVPSVAIRVIDDPNQNFDVTPVTPYKFFTDAVPKMFDFVAVHNKMLDPFSQSSELTYQNTQIGELPAARASSAIFNHTTMVVREKMVTEFNGVSLGSPLTGGEGLISINTTNSATDPTQKVDQEVSLILYIIRFAMLLQDLVLKIPSIINNTTATTQNPVVSYFSNVNHWIKDDNPSLVLAACNMNPGWLVDEIAAMLGRAQTTLGRSQLAQYGTTMTEAKVSVITDQFTSKIFNLNYNKLKTHQLDPVLYAARITANMYEEGCAMANYNKPATFVNLNYSPNESEWNQAMYLFMVSKKYQAQFYATALNAIQSSGRLITQKASDMFTIEYATVDGDVARLKNTLTNLLAQGTNSTVYELLMFETFHFFQFTKMAGYQPVGGADGFLRLLGLFSFYLFFPKLATRITNQLQQTIYDQLDTLFILTREDISKFGRVVDKYGAKSTLRDVSYSASQQGYKYSLFHPGYRVRASPCYKYVQNVMQLMPSLQLIDLDRKKAAGYPFFMSEYRAHASWKKLSALDAQNGEVKDILIQIVNETRDLYKEWRNLTSQNKKTQGAMDALFRSLELSIESIGTLFHYTMPRMQEMLMNSFGYMYDDWTGDRLVTPLVLGVSRAADNPGHVQYINGTIDPTCTLRVLATVEGDYPRGLLKHEKFVTNQSVQRRDLRHVSGHEIDDLGMSCVVAGRKMANVIKLLQLLLRPNDDTNPIQEIAQAIAPISKRSTFNAIVTKFTEMFLVDYDDIAIKNVFESRMDVRKLRMAIIPLDGSGNSIVTNPGINAKFNTDFSSVDTVFYETMRILSNVLFNQRRPVAFHRGSELRIGKYTVEELHPNNNINQLVPRLRNQYDCEDITFKTEMYHYGQHRVLQVGDIVYSLPYTQAEPFEIIANRPSDIPLNFREPIAQAVADGAIFLTYKDFNTVYDVVDIPDRVNRPLTSLTKDQIYNLMMMTDQSILHTILYNSEYATNHHPSVYTVRRYPQFLSVDGDSSGNVHCTLLTNTETKYQGSVVKIPDYTRYAYGTVSHTNQFERCIGDVPKTQLDYINWNNDIYCIDSDVSSNVIGLSYELTEFTEE</sequence>
<proteinExistence type="predicted"/>
<evidence type="ECO:0000313" key="1">
    <source>
        <dbReference type="EMBL" id="QPF16732.1"/>
    </source>
</evidence>
<protein>
    <submittedName>
        <fullName evidence="1">Major core protein</fullName>
    </submittedName>
</protein>
<dbReference type="EMBL" id="MW177752">
    <property type="protein sequence ID" value="QPF16732.1"/>
    <property type="molecule type" value="Genomic_RNA"/>
</dbReference>